<evidence type="ECO:0000313" key="3">
    <source>
        <dbReference type="Proteomes" id="UP000183832"/>
    </source>
</evidence>
<feature type="transmembrane region" description="Helical" evidence="1">
    <location>
        <begin position="44"/>
        <end position="61"/>
    </location>
</feature>
<sequence length="70" mass="8373">MHACVNCRSLYQVSFAQKAMIYLKRHLKYFIKFSVCNNLFDIGLLHYAICFVSISAALWWIRKSFYKEKD</sequence>
<dbReference type="AlphaFoldDB" id="A0A1J1I6J8"/>
<accession>A0A1J1I6J8</accession>
<organism evidence="2 3">
    <name type="scientific">Clunio marinus</name>
    <dbReference type="NCBI Taxonomy" id="568069"/>
    <lineage>
        <taxon>Eukaryota</taxon>
        <taxon>Metazoa</taxon>
        <taxon>Ecdysozoa</taxon>
        <taxon>Arthropoda</taxon>
        <taxon>Hexapoda</taxon>
        <taxon>Insecta</taxon>
        <taxon>Pterygota</taxon>
        <taxon>Neoptera</taxon>
        <taxon>Endopterygota</taxon>
        <taxon>Diptera</taxon>
        <taxon>Nematocera</taxon>
        <taxon>Chironomoidea</taxon>
        <taxon>Chironomidae</taxon>
        <taxon>Clunio</taxon>
    </lineage>
</organism>
<protein>
    <submittedName>
        <fullName evidence="2">CLUMA_CG009363, isoform A</fullName>
    </submittedName>
</protein>
<keyword evidence="3" id="KW-1185">Reference proteome</keyword>
<evidence type="ECO:0000256" key="1">
    <source>
        <dbReference type="SAM" id="Phobius"/>
    </source>
</evidence>
<name>A0A1J1I6J8_9DIPT</name>
<reference evidence="2 3" key="1">
    <citation type="submission" date="2015-04" db="EMBL/GenBank/DDBJ databases">
        <authorList>
            <person name="Syromyatnikov M.Y."/>
            <person name="Popov V.N."/>
        </authorList>
    </citation>
    <scope>NUCLEOTIDE SEQUENCE [LARGE SCALE GENOMIC DNA]</scope>
</reference>
<keyword evidence="1" id="KW-0812">Transmembrane</keyword>
<dbReference type="Proteomes" id="UP000183832">
    <property type="component" value="Unassembled WGS sequence"/>
</dbReference>
<keyword evidence="1" id="KW-0472">Membrane</keyword>
<proteinExistence type="predicted"/>
<evidence type="ECO:0000313" key="2">
    <source>
        <dbReference type="EMBL" id="CRK95917.1"/>
    </source>
</evidence>
<keyword evidence="1" id="KW-1133">Transmembrane helix</keyword>
<gene>
    <name evidence="2" type="ORF">CLUMA_CG009363</name>
</gene>
<dbReference type="EMBL" id="CVRI01000043">
    <property type="protein sequence ID" value="CRK95917.1"/>
    <property type="molecule type" value="Genomic_DNA"/>
</dbReference>